<dbReference type="Proteomes" id="UP000828048">
    <property type="component" value="Chromosome 5"/>
</dbReference>
<proteinExistence type="predicted"/>
<keyword evidence="2" id="KW-1185">Reference proteome</keyword>
<organism evidence="1 2">
    <name type="scientific">Vaccinium darrowii</name>
    <dbReference type="NCBI Taxonomy" id="229202"/>
    <lineage>
        <taxon>Eukaryota</taxon>
        <taxon>Viridiplantae</taxon>
        <taxon>Streptophyta</taxon>
        <taxon>Embryophyta</taxon>
        <taxon>Tracheophyta</taxon>
        <taxon>Spermatophyta</taxon>
        <taxon>Magnoliopsida</taxon>
        <taxon>eudicotyledons</taxon>
        <taxon>Gunneridae</taxon>
        <taxon>Pentapetalae</taxon>
        <taxon>asterids</taxon>
        <taxon>Ericales</taxon>
        <taxon>Ericaceae</taxon>
        <taxon>Vaccinioideae</taxon>
        <taxon>Vaccinieae</taxon>
        <taxon>Vaccinium</taxon>
    </lineage>
</organism>
<reference evidence="1 2" key="1">
    <citation type="journal article" date="2021" name="Hortic Res">
        <title>High-quality reference genome and annotation aids understanding of berry development for evergreen blueberry (Vaccinium darrowii).</title>
        <authorList>
            <person name="Yu J."/>
            <person name="Hulse-Kemp A.M."/>
            <person name="Babiker E."/>
            <person name="Staton M."/>
        </authorList>
    </citation>
    <scope>NUCLEOTIDE SEQUENCE [LARGE SCALE GENOMIC DNA]</scope>
    <source>
        <strain evidence="2">cv. NJ 8807/NJ 8810</strain>
        <tissue evidence="1">Young leaf</tissue>
    </source>
</reference>
<name>A0ACB7Y4H0_9ERIC</name>
<gene>
    <name evidence="1" type="ORF">Vadar_034351</name>
</gene>
<sequence length="237" mass="27657">MPSQECYRRFRSPSNLSSIKCPTSLSLKSVNLNGELIEYFLFNCPNLEQLWLDDLDQIVDLNVSRPAVQLKHLETIQCKFLESLEFYAQKLVTFNYLSQIGTLKLHICLKEDLGEFPDFREFPQVPELTKLKHLMLEVDACFLPIFPGFTSLVDAAPSLQKFTFKFLSNYVSRIILSNTLTSHPRECLKDVDICGFVDRKFVMYLLQIAINLDKITIYPFHPWEYSEKYETSEDKEE</sequence>
<protein>
    <submittedName>
        <fullName evidence="1">Uncharacterized protein</fullName>
    </submittedName>
</protein>
<evidence type="ECO:0000313" key="2">
    <source>
        <dbReference type="Proteomes" id="UP000828048"/>
    </source>
</evidence>
<comment type="caution">
    <text evidence="1">The sequence shown here is derived from an EMBL/GenBank/DDBJ whole genome shotgun (WGS) entry which is preliminary data.</text>
</comment>
<accession>A0ACB7Y4H0</accession>
<evidence type="ECO:0000313" key="1">
    <source>
        <dbReference type="EMBL" id="KAH7848147.1"/>
    </source>
</evidence>
<dbReference type="EMBL" id="CM037155">
    <property type="protein sequence ID" value="KAH7848147.1"/>
    <property type="molecule type" value="Genomic_DNA"/>
</dbReference>